<dbReference type="Pfam" id="PF13489">
    <property type="entry name" value="Methyltransf_23"/>
    <property type="match status" value="1"/>
</dbReference>
<dbReference type="EMBL" id="CP113517">
    <property type="protein sequence ID" value="WAR43847.1"/>
    <property type="molecule type" value="Genomic_DNA"/>
</dbReference>
<proteinExistence type="predicted"/>
<dbReference type="RefSeq" id="WP_255188833.1">
    <property type="nucleotide sequence ID" value="NZ_CP113517.1"/>
</dbReference>
<name>A0ABY7GFT2_9GAMM</name>
<evidence type="ECO:0000313" key="2">
    <source>
        <dbReference type="Proteomes" id="UP001162780"/>
    </source>
</evidence>
<dbReference type="GO" id="GO:0008168">
    <property type="term" value="F:methyltransferase activity"/>
    <property type="evidence" value="ECO:0007669"/>
    <property type="project" value="UniProtKB-KW"/>
</dbReference>
<gene>
    <name evidence="1" type="ORF">NM686_015905</name>
</gene>
<accession>A0ABY7GFT2</accession>
<dbReference type="SUPFAM" id="SSF53335">
    <property type="entry name" value="S-adenosyl-L-methionine-dependent methyltransferases"/>
    <property type="match status" value="1"/>
</dbReference>
<dbReference type="InterPro" id="IPR029063">
    <property type="entry name" value="SAM-dependent_MTases_sf"/>
</dbReference>
<keyword evidence="1" id="KW-0808">Transferase</keyword>
<dbReference type="Gene3D" id="3.40.50.150">
    <property type="entry name" value="Vaccinia Virus protein VP39"/>
    <property type="match status" value="2"/>
</dbReference>
<organism evidence="1 2">
    <name type="scientific">Methylomonas rapida</name>
    <dbReference type="NCBI Taxonomy" id="2963939"/>
    <lineage>
        <taxon>Bacteria</taxon>
        <taxon>Pseudomonadati</taxon>
        <taxon>Pseudomonadota</taxon>
        <taxon>Gammaproteobacteria</taxon>
        <taxon>Methylococcales</taxon>
        <taxon>Methylococcaceae</taxon>
        <taxon>Methylomonas</taxon>
    </lineage>
</organism>
<keyword evidence="1" id="KW-0489">Methyltransferase</keyword>
<dbReference type="GO" id="GO:0032259">
    <property type="term" value="P:methylation"/>
    <property type="evidence" value="ECO:0007669"/>
    <property type="project" value="UniProtKB-KW"/>
</dbReference>
<reference evidence="1" key="1">
    <citation type="submission" date="2022-11" db="EMBL/GenBank/DDBJ databases">
        <title>Methylomonas rapida sp. nov., Carotenoid-Producing Obligate Methanotrophs with High Growth Characteristics and Biotechnological Potential.</title>
        <authorList>
            <person name="Tikhonova E.N."/>
            <person name="Suleimanov R.Z."/>
            <person name="Miroshnikov K."/>
            <person name="Oshkin I.Y."/>
            <person name="Belova S.E."/>
            <person name="Danilova O.V."/>
            <person name="Ashikhmin A."/>
            <person name="Konopkin A."/>
            <person name="But S.Y."/>
            <person name="Khmelenina V.N."/>
            <person name="Kuznetsov N."/>
            <person name="Pimenov N.V."/>
            <person name="Dedysh S.N."/>
        </authorList>
    </citation>
    <scope>NUCLEOTIDE SEQUENCE</scope>
    <source>
        <strain evidence="1">MP1</strain>
    </source>
</reference>
<sequence>MPNPVCPLCLDAAPVAFYQDKNRDYYRCRRCHLVFVPPAQHLSPDAEKAIYDFHQNQLDDPGYRQFLSRLATPLQEKLSPASSGLDYGCGPGPLLAQMLKRFGHDVEVYDPFYANRPQHLQRRYDFVTCTEVVEHFRQPAQEFERLFGLLQPDGLLGLMTKLVIDAEAFSRWHYKNDLTHVSFFSKTTMQWLAETYHCELEFVGKDVMIFRDQRKGG</sequence>
<evidence type="ECO:0000313" key="1">
    <source>
        <dbReference type="EMBL" id="WAR43847.1"/>
    </source>
</evidence>
<dbReference type="Proteomes" id="UP001162780">
    <property type="component" value="Chromosome"/>
</dbReference>
<keyword evidence="2" id="KW-1185">Reference proteome</keyword>
<protein>
    <submittedName>
        <fullName evidence="1">Class I SAM-dependent methyltransferase</fullName>
    </submittedName>
</protein>